<feature type="domain" description="Calcineurin-like phosphoesterase" evidence="1">
    <location>
        <begin position="3"/>
        <end position="189"/>
    </location>
</feature>
<dbReference type="InterPro" id="IPR004843">
    <property type="entry name" value="Calcineurin-like_PHP"/>
</dbReference>
<dbReference type="CDD" id="cd00144">
    <property type="entry name" value="MPP_PPP_family"/>
    <property type="match status" value="1"/>
</dbReference>
<accession>A0ABU2KIG2</accession>
<dbReference type="SUPFAM" id="SSF56300">
    <property type="entry name" value="Metallo-dependent phosphatases"/>
    <property type="match status" value="1"/>
</dbReference>
<gene>
    <name evidence="2" type="ORF">RLT85_07585</name>
</gene>
<organism evidence="2 3">
    <name type="scientific">Mesonia ostreae</name>
    <dbReference type="NCBI Taxonomy" id="861110"/>
    <lineage>
        <taxon>Bacteria</taxon>
        <taxon>Pseudomonadati</taxon>
        <taxon>Bacteroidota</taxon>
        <taxon>Flavobacteriia</taxon>
        <taxon>Flavobacteriales</taxon>
        <taxon>Flavobacteriaceae</taxon>
        <taxon>Mesonia</taxon>
    </lineage>
</organism>
<dbReference type="InterPro" id="IPR050126">
    <property type="entry name" value="Ap4A_hydrolase"/>
</dbReference>
<dbReference type="Gene3D" id="3.60.21.10">
    <property type="match status" value="1"/>
</dbReference>
<evidence type="ECO:0000313" key="2">
    <source>
        <dbReference type="EMBL" id="MDT0294493.1"/>
    </source>
</evidence>
<keyword evidence="3" id="KW-1185">Reference proteome</keyword>
<evidence type="ECO:0000259" key="1">
    <source>
        <dbReference type="Pfam" id="PF00149"/>
    </source>
</evidence>
<name>A0ABU2KIG2_9FLAO</name>
<reference evidence="3" key="1">
    <citation type="submission" date="2023-07" db="EMBL/GenBank/DDBJ databases">
        <title>Isolating and identifying novel microbial strains from the Mariana Trench.</title>
        <authorList>
            <person name="Fu H."/>
        </authorList>
    </citation>
    <scope>NUCLEOTIDE SEQUENCE [LARGE SCALE GENOMIC DNA]</scope>
    <source>
        <strain evidence="3">T-y2</strain>
    </source>
</reference>
<dbReference type="EC" id="3.1.-.-" evidence="2"/>
<dbReference type="RefSeq" id="WP_311401427.1">
    <property type="nucleotide sequence ID" value="NZ_JAVRBG010000006.1"/>
</dbReference>
<sequence length="242" mass="28279">MNRIFAIGDIHGGLKALKQLLEKANITSKDQLIFLGDYVDGWSDSANVISYLIELAKQNSCIFIRGNHDDLLHQWLKTHKTNEKWLEHGGQSSIDVYRNLPEETIEQHLNFFNEMVNYYIDDKNRLFLHAGFSNLHGPEHEYEPYMLYWDRTLWETALCLDKSIPKDDFRYPKRLSLFEEIFIGHTPVTRINQENPVQAANVWNVDTGAAFKGKLSMIEVHSKEVFQSDPVWKLYPHEKGRN</sequence>
<comment type="caution">
    <text evidence="2">The sequence shown here is derived from an EMBL/GenBank/DDBJ whole genome shotgun (WGS) entry which is preliminary data.</text>
</comment>
<dbReference type="PANTHER" id="PTHR42850:SF4">
    <property type="entry name" value="ZINC-DEPENDENT ENDOPOLYPHOSPHATASE"/>
    <property type="match status" value="1"/>
</dbReference>
<dbReference type="Pfam" id="PF00149">
    <property type="entry name" value="Metallophos"/>
    <property type="match status" value="1"/>
</dbReference>
<dbReference type="EMBL" id="JAVRBG010000006">
    <property type="protein sequence ID" value="MDT0294493.1"/>
    <property type="molecule type" value="Genomic_DNA"/>
</dbReference>
<protein>
    <submittedName>
        <fullName evidence="2">Metallophosphoesterase family protein</fullName>
        <ecNumber evidence="2">3.1.-.-</ecNumber>
    </submittedName>
</protein>
<dbReference type="GO" id="GO:0016787">
    <property type="term" value="F:hydrolase activity"/>
    <property type="evidence" value="ECO:0007669"/>
    <property type="project" value="UniProtKB-KW"/>
</dbReference>
<proteinExistence type="predicted"/>
<keyword evidence="2" id="KW-0378">Hydrolase</keyword>
<dbReference type="PANTHER" id="PTHR42850">
    <property type="entry name" value="METALLOPHOSPHOESTERASE"/>
    <property type="match status" value="1"/>
</dbReference>
<dbReference type="InterPro" id="IPR029052">
    <property type="entry name" value="Metallo-depent_PP-like"/>
</dbReference>
<dbReference type="Proteomes" id="UP001182991">
    <property type="component" value="Unassembled WGS sequence"/>
</dbReference>
<evidence type="ECO:0000313" key="3">
    <source>
        <dbReference type="Proteomes" id="UP001182991"/>
    </source>
</evidence>